<evidence type="ECO:0000256" key="1">
    <source>
        <dbReference type="SAM" id="MobiDB-lite"/>
    </source>
</evidence>
<sequence>MAIHNLKKVVLDIGRVQDLRERSQNCESCSLLCTAAGRAEAEKEFEPEMRKITVSPPGLGGMPGVPGGRALIGTVRSASPDQKNGIDRPRSIMDSFPASSRSMTRNVERVRPGYRVWLQCRFQIPGHHPRIAARW</sequence>
<proteinExistence type="predicted"/>
<feature type="region of interest" description="Disordered" evidence="1">
    <location>
        <begin position="48"/>
        <end position="104"/>
    </location>
</feature>
<keyword evidence="3" id="KW-1185">Reference proteome</keyword>
<reference evidence="2 3" key="1">
    <citation type="submission" date="2019-04" db="EMBL/GenBank/DDBJ databases">
        <title>Friends and foes A comparative genomics study of 23 Aspergillus species from section Flavi.</title>
        <authorList>
            <consortium name="DOE Joint Genome Institute"/>
            <person name="Kjaerbolling I."/>
            <person name="Vesth T."/>
            <person name="Frisvad J.C."/>
            <person name="Nybo J.L."/>
            <person name="Theobald S."/>
            <person name="Kildgaard S."/>
            <person name="Isbrandt T."/>
            <person name="Kuo A."/>
            <person name="Sato A."/>
            <person name="Lyhne E.K."/>
            <person name="Kogle M.E."/>
            <person name="Wiebenga A."/>
            <person name="Kun R.S."/>
            <person name="Lubbers R.J."/>
            <person name="Makela M.R."/>
            <person name="Barry K."/>
            <person name="Chovatia M."/>
            <person name="Clum A."/>
            <person name="Daum C."/>
            <person name="Haridas S."/>
            <person name="He G."/>
            <person name="LaButti K."/>
            <person name="Lipzen A."/>
            <person name="Mondo S."/>
            <person name="Riley R."/>
            <person name="Salamov A."/>
            <person name="Simmons B.A."/>
            <person name="Magnuson J.K."/>
            <person name="Henrissat B."/>
            <person name="Mortensen U.H."/>
            <person name="Larsen T.O."/>
            <person name="Devries R.P."/>
            <person name="Grigoriev I.V."/>
            <person name="Machida M."/>
            <person name="Baker S.E."/>
            <person name="Andersen M.R."/>
        </authorList>
    </citation>
    <scope>NUCLEOTIDE SEQUENCE [LARGE SCALE GENOMIC DNA]</scope>
    <source>
        <strain evidence="2 3">CBS 151.66</strain>
    </source>
</reference>
<accession>A0A5N5WVW4</accession>
<organism evidence="2 3">
    <name type="scientific">Aspergillus leporis</name>
    <dbReference type="NCBI Taxonomy" id="41062"/>
    <lineage>
        <taxon>Eukaryota</taxon>
        <taxon>Fungi</taxon>
        <taxon>Dikarya</taxon>
        <taxon>Ascomycota</taxon>
        <taxon>Pezizomycotina</taxon>
        <taxon>Eurotiomycetes</taxon>
        <taxon>Eurotiomycetidae</taxon>
        <taxon>Eurotiales</taxon>
        <taxon>Aspergillaceae</taxon>
        <taxon>Aspergillus</taxon>
        <taxon>Aspergillus subgen. Circumdati</taxon>
    </lineage>
</organism>
<protein>
    <submittedName>
        <fullName evidence="2">Uncharacterized protein</fullName>
    </submittedName>
</protein>
<dbReference type="Proteomes" id="UP000326565">
    <property type="component" value="Unassembled WGS sequence"/>
</dbReference>
<name>A0A5N5WVW4_9EURO</name>
<dbReference type="AlphaFoldDB" id="A0A5N5WVW4"/>
<gene>
    <name evidence="2" type="ORF">BDV29DRAFT_176849</name>
</gene>
<evidence type="ECO:0000313" key="2">
    <source>
        <dbReference type="EMBL" id="KAB8072688.1"/>
    </source>
</evidence>
<dbReference type="EMBL" id="ML732241">
    <property type="protein sequence ID" value="KAB8072688.1"/>
    <property type="molecule type" value="Genomic_DNA"/>
</dbReference>
<feature type="compositionally biased region" description="Gly residues" evidence="1">
    <location>
        <begin position="58"/>
        <end position="67"/>
    </location>
</feature>
<evidence type="ECO:0000313" key="3">
    <source>
        <dbReference type="Proteomes" id="UP000326565"/>
    </source>
</evidence>